<dbReference type="PROSITE" id="PS51191">
    <property type="entry name" value="FEMABX"/>
    <property type="match status" value="1"/>
</dbReference>
<dbReference type="InterPro" id="IPR038740">
    <property type="entry name" value="BioF2-like_GNAT_dom"/>
</dbReference>
<dbReference type="SUPFAM" id="SSF55729">
    <property type="entry name" value="Acyl-CoA N-acyltransferases (Nat)"/>
    <property type="match status" value="1"/>
</dbReference>
<keyword evidence="2 8" id="KW-0808">Transferase</keyword>
<organism evidence="8 9">
    <name type="scientific">Leifsonia tongyongensis</name>
    <dbReference type="NCBI Taxonomy" id="1268043"/>
    <lineage>
        <taxon>Bacteria</taxon>
        <taxon>Bacillati</taxon>
        <taxon>Actinomycetota</taxon>
        <taxon>Actinomycetes</taxon>
        <taxon>Micrococcales</taxon>
        <taxon>Microbacteriaceae</taxon>
        <taxon>Leifsonia</taxon>
    </lineage>
</organism>
<comment type="caution">
    <text evidence="8">The sequence shown here is derived from an EMBL/GenBank/DDBJ whole genome shotgun (WGS) entry which is preliminary data.</text>
</comment>
<dbReference type="Gene3D" id="3.40.630.30">
    <property type="match status" value="1"/>
</dbReference>
<dbReference type="GO" id="GO:0071555">
    <property type="term" value="P:cell wall organization"/>
    <property type="evidence" value="ECO:0007669"/>
    <property type="project" value="UniProtKB-KW"/>
</dbReference>
<dbReference type="PANTHER" id="PTHR36174">
    <property type="entry name" value="LIPID II:GLYCINE GLYCYLTRANSFERASE"/>
    <property type="match status" value="1"/>
</dbReference>
<dbReference type="GO" id="GO:0008360">
    <property type="term" value="P:regulation of cell shape"/>
    <property type="evidence" value="ECO:0007669"/>
    <property type="project" value="UniProtKB-KW"/>
</dbReference>
<evidence type="ECO:0000256" key="6">
    <source>
        <dbReference type="ARBA" id="ARBA00023316"/>
    </source>
</evidence>
<comment type="similarity">
    <text evidence="1">Belongs to the FemABX family.</text>
</comment>
<gene>
    <name evidence="8" type="ORF">G3T36_06210</name>
</gene>
<keyword evidence="4" id="KW-0573">Peptidoglycan synthesis</keyword>
<evidence type="ECO:0000313" key="8">
    <source>
        <dbReference type="EMBL" id="NEN05460.1"/>
    </source>
</evidence>
<dbReference type="InterPro" id="IPR003447">
    <property type="entry name" value="FEMABX"/>
</dbReference>
<dbReference type="GO" id="GO:0016755">
    <property type="term" value="F:aminoacyltransferase activity"/>
    <property type="evidence" value="ECO:0007669"/>
    <property type="project" value="InterPro"/>
</dbReference>
<proteinExistence type="inferred from homology"/>
<dbReference type="AlphaFoldDB" id="A0A6L9XVK0"/>
<keyword evidence="3" id="KW-0133">Cell shape</keyword>
<accession>A0A6L9XVK0</accession>
<protein>
    <submittedName>
        <fullName evidence="8">GNAT family N-acetyltransferase</fullName>
    </submittedName>
</protein>
<dbReference type="Proteomes" id="UP000474967">
    <property type="component" value="Unassembled WGS sequence"/>
</dbReference>
<dbReference type="InterPro" id="IPR050644">
    <property type="entry name" value="PG_Glycine_Bridge_Synth"/>
</dbReference>
<evidence type="ECO:0000313" key="9">
    <source>
        <dbReference type="Proteomes" id="UP000474967"/>
    </source>
</evidence>
<dbReference type="PANTHER" id="PTHR36174:SF1">
    <property type="entry name" value="LIPID II:GLYCINE GLYCYLTRANSFERASE"/>
    <property type="match status" value="1"/>
</dbReference>
<dbReference type="Pfam" id="PF13480">
    <property type="entry name" value="Acetyltransf_6"/>
    <property type="match status" value="1"/>
</dbReference>
<keyword evidence="6" id="KW-0961">Cell wall biogenesis/degradation</keyword>
<name>A0A6L9XVK0_9MICO</name>
<reference evidence="8 9" key="1">
    <citation type="journal article" date="2014" name="J. Microbiol.">
        <title>Diaminobutyricibacter tongyongensis gen. nov., sp. nov. and Homoserinibacter gongjuensis gen. nov., sp. nov. belong to the family Microbacteriaceae.</title>
        <authorList>
            <person name="Kim S.J."/>
            <person name="Ahn J.H."/>
            <person name="Weon H.Y."/>
            <person name="Hamada M."/>
            <person name="Suzuki K."/>
            <person name="Kwon S.W."/>
        </authorList>
    </citation>
    <scope>NUCLEOTIDE SEQUENCE [LARGE SCALE GENOMIC DNA]</scope>
    <source>
        <strain evidence="8 9">NBRC 108724</strain>
    </source>
</reference>
<evidence type="ECO:0000256" key="2">
    <source>
        <dbReference type="ARBA" id="ARBA00022679"/>
    </source>
</evidence>
<dbReference type="RefSeq" id="WP_163288673.1">
    <property type="nucleotide sequence ID" value="NZ_JAAGWY010000001.1"/>
</dbReference>
<evidence type="ECO:0000256" key="4">
    <source>
        <dbReference type="ARBA" id="ARBA00022984"/>
    </source>
</evidence>
<keyword evidence="5" id="KW-0012">Acyltransferase</keyword>
<sequence length="354" mass="40229">MTTASLRVLDATKPSERPDWLRLWESWPQREVHAHPSYVSLFAEGVGRPYCAVWESPTGSVLFPFILRDVRLSGVDEDDTALTDIVTPYGYGGAYAWNVTDDQSLSGDFWGAFTEWSERQGVVSEFLRLSVLDESLLSYPGTVEVRQDNVVCDLGLEPDALWMSFDQKVRKNVKKAQRSGVVVEVDTTGSRFDEFIAIYEATMDRRGADGGYYFQREFFEAIHREMPGQFAYFHALLDGAVISTELVLLSQESGYSFLGGTLDHAFAVRPNDLLKYEVMRWLAESGRRWFVLGGGYEAGDGIFRYKRAFAPNGIRPFAVGMRIIDPDSYRRLVEHRQAEQAEPLRQGFFPEYRA</sequence>
<keyword evidence="9" id="KW-1185">Reference proteome</keyword>
<dbReference type="InterPro" id="IPR016181">
    <property type="entry name" value="Acyl_CoA_acyltransferase"/>
</dbReference>
<feature type="domain" description="BioF2-like acetyltransferase" evidence="7">
    <location>
        <begin position="165"/>
        <end position="307"/>
    </location>
</feature>
<dbReference type="GO" id="GO:0009252">
    <property type="term" value="P:peptidoglycan biosynthetic process"/>
    <property type="evidence" value="ECO:0007669"/>
    <property type="project" value="UniProtKB-KW"/>
</dbReference>
<evidence type="ECO:0000259" key="7">
    <source>
        <dbReference type="Pfam" id="PF13480"/>
    </source>
</evidence>
<evidence type="ECO:0000256" key="5">
    <source>
        <dbReference type="ARBA" id="ARBA00023315"/>
    </source>
</evidence>
<evidence type="ECO:0000256" key="1">
    <source>
        <dbReference type="ARBA" id="ARBA00009943"/>
    </source>
</evidence>
<dbReference type="EMBL" id="JAAGWY010000001">
    <property type="protein sequence ID" value="NEN05460.1"/>
    <property type="molecule type" value="Genomic_DNA"/>
</dbReference>
<evidence type="ECO:0000256" key="3">
    <source>
        <dbReference type="ARBA" id="ARBA00022960"/>
    </source>
</evidence>